<name>A0ACC2PP52_9HYME</name>
<dbReference type="EMBL" id="CM056741">
    <property type="protein sequence ID" value="KAJ8685079.1"/>
    <property type="molecule type" value="Genomic_DNA"/>
</dbReference>
<gene>
    <name evidence="1" type="ORF">QAD02_020872</name>
</gene>
<evidence type="ECO:0000313" key="2">
    <source>
        <dbReference type="Proteomes" id="UP001239111"/>
    </source>
</evidence>
<organism evidence="1 2">
    <name type="scientific">Eretmocerus hayati</name>
    <dbReference type="NCBI Taxonomy" id="131215"/>
    <lineage>
        <taxon>Eukaryota</taxon>
        <taxon>Metazoa</taxon>
        <taxon>Ecdysozoa</taxon>
        <taxon>Arthropoda</taxon>
        <taxon>Hexapoda</taxon>
        <taxon>Insecta</taxon>
        <taxon>Pterygota</taxon>
        <taxon>Neoptera</taxon>
        <taxon>Endopterygota</taxon>
        <taxon>Hymenoptera</taxon>
        <taxon>Apocrita</taxon>
        <taxon>Proctotrupomorpha</taxon>
        <taxon>Chalcidoidea</taxon>
        <taxon>Aphelinidae</taxon>
        <taxon>Aphelininae</taxon>
        <taxon>Eretmocerus</taxon>
    </lineage>
</organism>
<dbReference type="Proteomes" id="UP001239111">
    <property type="component" value="Chromosome 1"/>
</dbReference>
<evidence type="ECO:0000313" key="1">
    <source>
        <dbReference type="EMBL" id="KAJ8685079.1"/>
    </source>
</evidence>
<accession>A0ACC2PP52</accession>
<comment type="caution">
    <text evidence="1">The sequence shown here is derived from an EMBL/GenBank/DDBJ whole genome shotgun (WGS) entry which is preliminary data.</text>
</comment>
<protein>
    <submittedName>
        <fullName evidence="1">Uncharacterized protein</fullName>
    </submittedName>
</protein>
<reference evidence="1" key="1">
    <citation type="submission" date="2023-04" db="EMBL/GenBank/DDBJ databases">
        <title>A chromosome-level genome assembly of the parasitoid wasp Eretmocerus hayati.</title>
        <authorList>
            <person name="Zhong Y."/>
            <person name="Liu S."/>
            <person name="Liu Y."/>
        </authorList>
    </citation>
    <scope>NUCLEOTIDE SEQUENCE</scope>
    <source>
        <strain evidence="1">ZJU_SS_LIU_2023</strain>
    </source>
</reference>
<proteinExistence type="predicted"/>
<keyword evidence="2" id="KW-1185">Reference proteome</keyword>
<sequence>MDTILYEPSRDSTTSTSDRYKLQVEMIKQQIFQEYTKPMTEDDPSTFLGVNEENMFVLKLLHEVPSVSSRDIYLVLNKIRTNLPFSILGGQFGLSSSQSRRIFKKNVDIIAGYSKQFIVWSSKKDILLNLPISFRYRYSNVQSIIDCFKMEIEKLTNALHQASTWSNHKGCNTDEYLLAVTGDGLITHVSGGVGGRTTDMSIAENCGYLDHLPPGCSVLAERGFKHLELLLQKKNCTLIRPPSVSKDVKST</sequence>